<dbReference type="Gramene" id="KQL09466">
    <property type="protein sequence ID" value="KQL09466"/>
    <property type="gene ID" value="SETIT_007316mg"/>
</dbReference>
<evidence type="ECO:0000256" key="2">
    <source>
        <dbReference type="SAM" id="Phobius"/>
    </source>
</evidence>
<name>K3XZF5_SETIT</name>
<evidence type="ECO:0000313" key="4">
    <source>
        <dbReference type="Proteomes" id="UP000004995"/>
    </source>
</evidence>
<proteinExistence type="predicted"/>
<dbReference type="Proteomes" id="UP000004995">
    <property type="component" value="Unassembled WGS sequence"/>
</dbReference>
<reference evidence="4" key="1">
    <citation type="journal article" date="2012" name="Nat. Biotechnol.">
        <title>Reference genome sequence of the model plant Setaria.</title>
        <authorList>
            <person name="Bennetzen J.L."/>
            <person name="Schmutz J."/>
            <person name="Wang H."/>
            <person name="Percifield R."/>
            <person name="Hawkins J."/>
            <person name="Pontaroli A.C."/>
            <person name="Estep M."/>
            <person name="Feng L."/>
            <person name="Vaughn J.N."/>
            <person name="Grimwood J."/>
            <person name="Jenkins J."/>
            <person name="Barry K."/>
            <person name="Lindquist E."/>
            <person name="Hellsten U."/>
            <person name="Deshpande S."/>
            <person name="Wang X."/>
            <person name="Wu X."/>
            <person name="Mitros T."/>
            <person name="Triplett J."/>
            <person name="Yang X."/>
            <person name="Ye C.Y."/>
            <person name="Mauro-Herrera M."/>
            <person name="Wang L."/>
            <person name="Li P."/>
            <person name="Sharma M."/>
            <person name="Sharma R."/>
            <person name="Ronald P.C."/>
            <person name="Panaud O."/>
            <person name="Kellogg E.A."/>
            <person name="Brutnell T.P."/>
            <person name="Doust A.N."/>
            <person name="Tuskan G.A."/>
            <person name="Rokhsar D."/>
            <person name="Devos K.M."/>
        </authorList>
    </citation>
    <scope>NUCLEOTIDE SEQUENCE [LARGE SCALE GENOMIC DNA]</scope>
    <source>
        <strain evidence="4">cv. Yugu1</strain>
    </source>
</reference>
<feature type="region of interest" description="Disordered" evidence="1">
    <location>
        <begin position="98"/>
        <end position="200"/>
    </location>
</feature>
<dbReference type="HOGENOM" id="CLU_1368260_0_0_1"/>
<dbReference type="InParanoid" id="K3XZF5"/>
<feature type="region of interest" description="Disordered" evidence="1">
    <location>
        <begin position="1"/>
        <end position="33"/>
    </location>
</feature>
<keyword evidence="2" id="KW-0812">Transmembrane</keyword>
<keyword evidence="2" id="KW-0472">Membrane</keyword>
<organism evidence="3 4">
    <name type="scientific">Setaria italica</name>
    <name type="common">Foxtail millet</name>
    <name type="synonym">Panicum italicum</name>
    <dbReference type="NCBI Taxonomy" id="4555"/>
    <lineage>
        <taxon>Eukaryota</taxon>
        <taxon>Viridiplantae</taxon>
        <taxon>Streptophyta</taxon>
        <taxon>Embryophyta</taxon>
        <taxon>Tracheophyta</taxon>
        <taxon>Spermatophyta</taxon>
        <taxon>Magnoliopsida</taxon>
        <taxon>Liliopsida</taxon>
        <taxon>Poales</taxon>
        <taxon>Poaceae</taxon>
        <taxon>PACMAD clade</taxon>
        <taxon>Panicoideae</taxon>
        <taxon>Panicodae</taxon>
        <taxon>Paniceae</taxon>
        <taxon>Cenchrinae</taxon>
        <taxon>Setaria</taxon>
    </lineage>
</organism>
<feature type="compositionally biased region" description="Basic residues" evidence="1">
    <location>
        <begin position="150"/>
        <end position="165"/>
    </location>
</feature>
<keyword evidence="2" id="KW-1133">Transmembrane helix</keyword>
<dbReference type="AlphaFoldDB" id="K3XZF5"/>
<keyword evidence="4" id="KW-1185">Reference proteome</keyword>
<dbReference type="EMBL" id="AGNK02002218">
    <property type="status" value="NOT_ANNOTATED_CDS"/>
    <property type="molecule type" value="Genomic_DNA"/>
</dbReference>
<evidence type="ECO:0000313" key="3">
    <source>
        <dbReference type="EnsemblPlants" id="KQL09466"/>
    </source>
</evidence>
<accession>K3XZF5</accession>
<feature type="transmembrane region" description="Helical" evidence="2">
    <location>
        <begin position="64"/>
        <end position="88"/>
    </location>
</feature>
<protein>
    <submittedName>
        <fullName evidence="3">Uncharacterized protein</fullName>
    </submittedName>
</protein>
<dbReference type="EnsemblPlants" id="KQL09466">
    <property type="protein sequence ID" value="KQL09466"/>
    <property type="gene ID" value="SETIT_007316mg"/>
</dbReference>
<reference evidence="3" key="2">
    <citation type="submission" date="2018-08" db="UniProtKB">
        <authorList>
            <consortium name="EnsemblPlants"/>
        </authorList>
    </citation>
    <scope>IDENTIFICATION</scope>
    <source>
        <strain evidence="3">Yugu1</strain>
    </source>
</reference>
<evidence type="ECO:0000256" key="1">
    <source>
        <dbReference type="SAM" id="MobiDB-lite"/>
    </source>
</evidence>
<sequence length="200" mass="21393">MADKVSKPAAPLEVSMEKEPSSPLPVPSMDDKKQPPLLAMAVVLDVKLSPPTPASMDKKEKPPAVLFVCLWALANAISFAVNAVAMLIMNRNPCTKMLHRRGGSDGRRGAGAGGHGPGPAPEPLGRGPGLLGARGHRRRPLHGRQGGPHLPRRRTGGRVHHRRRRWELLSSGAGPARLPLPPHPARRRRRGVAPVRAGEA</sequence>